<feature type="region of interest" description="Disordered" evidence="1">
    <location>
        <begin position="1"/>
        <end position="62"/>
    </location>
</feature>
<organism evidence="2 3">
    <name type="scientific">Mycena rosella</name>
    <name type="common">Pink bonnet</name>
    <name type="synonym">Agaricus rosellus</name>
    <dbReference type="NCBI Taxonomy" id="1033263"/>
    <lineage>
        <taxon>Eukaryota</taxon>
        <taxon>Fungi</taxon>
        <taxon>Dikarya</taxon>
        <taxon>Basidiomycota</taxon>
        <taxon>Agaricomycotina</taxon>
        <taxon>Agaricomycetes</taxon>
        <taxon>Agaricomycetidae</taxon>
        <taxon>Agaricales</taxon>
        <taxon>Marasmiineae</taxon>
        <taxon>Mycenaceae</taxon>
        <taxon>Mycena</taxon>
    </lineage>
</organism>
<dbReference type="Proteomes" id="UP001221757">
    <property type="component" value="Unassembled WGS sequence"/>
</dbReference>
<dbReference type="EMBL" id="JARKIE010000024">
    <property type="protein sequence ID" value="KAJ7699004.1"/>
    <property type="molecule type" value="Genomic_DNA"/>
</dbReference>
<protein>
    <submittedName>
        <fullName evidence="2">Uncharacterized protein</fullName>
    </submittedName>
</protein>
<reference evidence="2" key="1">
    <citation type="submission" date="2023-03" db="EMBL/GenBank/DDBJ databases">
        <title>Massive genome expansion in bonnet fungi (Mycena s.s.) driven by repeated elements and novel gene families across ecological guilds.</title>
        <authorList>
            <consortium name="Lawrence Berkeley National Laboratory"/>
            <person name="Harder C.B."/>
            <person name="Miyauchi S."/>
            <person name="Viragh M."/>
            <person name="Kuo A."/>
            <person name="Thoen E."/>
            <person name="Andreopoulos B."/>
            <person name="Lu D."/>
            <person name="Skrede I."/>
            <person name="Drula E."/>
            <person name="Henrissat B."/>
            <person name="Morin E."/>
            <person name="Kohler A."/>
            <person name="Barry K."/>
            <person name="LaButti K."/>
            <person name="Morin E."/>
            <person name="Salamov A."/>
            <person name="Lipzen A."/>
            <person name="Mereny Z."/>
            <person name="Hegedus B."/>
            <person name="Baldrian P."/>
            <person name="Stursova M."/>
            <person name="Weitz H."/>
            <person name="Taylor A."/>
            <person name="Grigoriev I.V."/>
            <person name="Nagy L.G."/>
            <person name="Martin F."/>
            <person name="Kauserud H."/>
        </authorList>
    </citation>
    <scope>NUCLEOTIDE SEQUENCE</scope>
    <source>
        <strain evidence="2">CBHHK067</strain>
    </source>
</reference>
<proteinExistence type="predicted"/>
<name>A0AAD7DV71_MYCRO</name>
<dbReference type="AlphaFoldDB" id="A0AAD7DV71"/>
<evidence type="ECO:0000313" key="3">
    <source>
        <dbReference type="Proteomes" id="UP001221757"/>
    </source>
</evidence>
<keyword evidence="3" id="KW-1185">Reference proteome</keyword>
<accession>A0AAD7DV71</accession>
<evidence type="ECO:0000313" key="2">
    <source>
        <dbReference type="EMBL" id="KAJ7699004.1"/>
    </source>
</evidence>
<sequence>MAQQNPQNTLEDRSIALSTNPSEDFGDFVPSSQPLDDGVDFGVDYTPVPTPQPLSTNPSEDFEDFVPSSQPLDDGIDFGMDYTPVSMPHPLEDWEDISPAAAGSVSPVVRRDIFTLSSPKRPVTPFVITAHLVRRVSPVKAAQLAARQALYYTNPPVYDAERSRRLVRRVTTAPLKKVSL</sequence>
<gene>
    <name evidence="2" type="ORF">B0H17DRAFT_1196592</name>
</gene>
<comment type="caution">
    <text evidence="2">The sequence shown here is derived from an EMBL/GenBank/DDBJ whole genome shotgun (WGS) entry which is preliminary data.</text>
</comment>
<evidence type="ECO:0000256" key="1">
    <source>
        <dbReference type="SAM" id="MobiDB-lite"/>
    </source>
</evidence>